<accession>A0ABU3QJM2</accession>
<keyword evidence="2 4" id="KW-0808">Transferase</keyword>
<dbReference type="Gene3D" id="3.40.50.2000">
    <property type="entry name" value="Glycogen Phosphorylase B"/>
    <property type="match status" value="2"/>
</dbReference>
<keyword evidence="5" id="KW-1185">Reference proteome</keyword>
<dbReference type="RefSeq" id="WP_315878043.1">
    <property type="nucleotide sequence ID" value="NZ_JAWCTQ010000013.1"/>
</dbReference>
<name>A0ABU3QJM2_9ACTN</name>
<gene>
    <name evidence="4" type="ORF">RND61_12915</name>
</gene>
<organism evidence="4 5">
    <name type="scientific">Streptomyces tamarix</name>
    <dbReference type="NCBI Taxonomy" id="3078565"/>
    <lineage>
        <taxon>Bacteria</taxon>
        <taxon>Bacillati</taxon>
        <taxon>Actinomycetota</taxon>
        <taxon>Actinomycetes</taxon>
        <taxon>Kitasatosporales</taxon>
        <taxon>Streptomycetaceae</taxon>
        <taxon>Streptomyces</taxon>
    </lineage>
</organism>
<evidence type="ECO:0000256" key="1">
    <source>
        <dbReference type="ARBA" id="ARBA00021292"/>
    </source>
</evidence>
<feature type="domain" description="Glycosyl transferase family 1" evidence="3">
    <location>
        <begin position="218"/>
        <end position="361"/>
    </location>
</feature>
<dbReference type="SUPFAM" id="SSF53756">
    <property type="entry name" value="UDP-Glycosyltransferase/glycogen phosphorylase"/>
    <property type="match status" value="1"/>
</dbReference>
<protein>
    <recommendedName>
        <fullName evidence="1">D-inositol 3-phosphate glycosyltransferase</fullName>
    </recommendedName>
</protein>
<dbReference type="Proteomes" id="UP001250181">
    <property type="component" value="Unassembled WGS sequence"/>
</dbReference>
<dbReference type="Pfam" id="PF00534">
    <property type="entry name" value="Glycos_transf_1"/>
    <property type="match status" value="1"/>
</dbReference>
<proteinExistence type="predicted"/>
<sequence length="401" mass="44252">MKQAASRDAAVVTPWYPTRELPFRGSFVYDMVAATAPGVDNLTVYHGDAWVTAMDPQTTRAIEAAGAKLLSRAAHRVPTVGGAELVHYPVTMPRGQLYGAQARNHERHLRSLLGGKPIDAPVVHAHVGLPSGWAALHNARPDARVFVTEHASFLETVLEDPDSAQMYDELIERVTGFLVVGQPLTDVIGNKFPHHVDKLIQIPNPITFDYPRPEPVKDLRRWLYLGGILQRKGVNLLVEAFARCHAEDPTLRLTLAGDGDQRLPLLKRIEELGLSDVVDMLGPIPHDQALEVMRNHDLLVHASRYETFGMTIVEGIAAGMPVLVTRCGGPEETLAGIEDAAGQFIDVEENPESIIEGFRRLRARFLDGDLDLERAQAKLAAAYSFESVAQAHYRLWFPDSP</sequence>
<dbReference type="InterPro" id="IPR001296">
    <property type="entry name" value="Glyco_trans_1"/>
</dbReference>
<comment type="caution">
    <text evidence="4">The sequence shown here is derived from an EMBL/GenBank/DDBJ whole genome shotgun (WGS) entry which is preliminary data.</text>
</comment>
<evidence type="ECO:0000256" key="2">
    <source>
        <dbReference type="ARBA" id="ARBA00022679"/>
    </source>
</evidence>
<evidence type="ECO:0000259" key="3">
    <source>
        <dbReference type="Pfam" id="PF00534"/>
    </source>
</evidence>
<dbReference type="GO" id="GO:0016757">
    <property type="term" value="F:glycosyltransferase activity"/>
    <property type="evidence" value="ECO:0007669"/>
    <property type="project" value="UniProtKB-KW"/>
</dbReference>
<evidence type="ECO:0000313" key="5">
    <source>
        <dbReference type="Proteomes" id="UP001250181"/>
    </source>
</evidence>
<dbReference type="EMBL" id="JAWCTQ010000013">
    <property type="protein sequence ID" value="MDT9682965.1"/>
    <property type="molecule type" value="Genomic_DNA"/>
</dbReference>
<evidence type="ECO:0000313" key="4">
    <source>
        <dbReference type="EMBL" id="MDT9682965.1"/>
    </source>
</evidence>
<reference evidence="4 5" key="1">
    <citation type="submission" date="2023-09" db="EMBL/GenBank/DDBJ databases">
        <title>Streptomyces sp. nov.: A antagonism against Alternaria gaisen Producing Streptochlin, Isolated from Tamarix root soil.</title>
        <authorList>
            <person name="Chen Y."/>
        </authorList>
    </citation>
    <scope>NUCLEOTIDE SEQUENCE [LARGE SCALE GENOMIC DNA]</scope>
    <source>
        <strain evidence="4 5">TRM76323</strain>
    </source>
</reference>
<keyword evidence="4" id="KW-0328">Glycosyltransferase</keyword>
<dbReference type="CDD" id="cd03801">
    <property type="entry name" value="GT4_PimA-like"/>
    <property type="match status" value="1"/>
</dbReference>
<dbReference type="PANTHER" id="PTHR12526">
    <property type="entry name" value="GLYCOSYLTRANSFERASE"/>
    <property type="match status" value="1"/>
</dbReference>